<dbReference type="GO" id="GO:0003676">
    <property type="term" value="F:nucleic acid binding"/>
    <property type="evidence" value="ECO:0007669"/>
    <property type="project" value="InterPro"/>
</dbReference>
<reference evidence="3 4" key="1">
    <citation type="journal article" date="2012" name="PLoS ONE">
        <title>Genome sequence and transcriptome analysis of the radioresistant bacterium Deinococcus gobiensis: insights into the extreme environmental adaptations.</title>
        <authorList>
            <person name="Yuan M."/>
            <person name="Chen M."/>
            <person name="Zhang W."/>
            <person name="Lu W."/>
            <person name="Wang J."/>
            <person name="Yang M."/>
            <person name="Zhao P."/>
            <person name="Tang R."/>
            <person name="Li X."/>
            <person name="Hao Y."/>
            <person name="Zhou Z."/>
            <person name="Zhan Y."/>
            <person name="Yu H."/>
            <person name="Teng C."/>
            <person name="Yan Y."/>
            <person name="Ping S."/>
            <person name="Wang Y."/>
            <person name="Lin M."/>
        </authorList>
    </citation>
    <scope>NUCLEOTIDE SEQUENCE [LARGE SCALE GENOMIC DNA]</scope>
    <source>
        <strain evidence="3 4">I-0</strain>
    </source>
</reference>
<dbReference type="InterPro" id="IPR029063">
    <property type="entry name" value="SAM-dependent_MTases_sf"/>
</dbReference>
<dbReference type="EMBL" id="CP002191">
    <property type="protein sequence ID" value="AFD24882.1"/>
    <property type="molecule type" value="Genomic_DNA"/>
</dbReference>
<evidence type="ECO:0000313" key="3">
    <source>
        <dbReference type="EMBL" id="AFD24882.1"/>
    </source>
</evidence>
<dbReference type="PROSITE" id="PS00092">
    <property type="entry name" value="N6_MTASE"/>
    <property type="match status" value="1"/>
</dbReference>
<dbReference type="InterPro" id="IPR002052">
    <property type="entry name" value="DNA_methylase_N6_adenine_CS"/>
</dbReference>
<dbReference type="PATRIC" id="fig|745776.4.peg.980"/>
<evidence type="ECO:0000256" key="1">
    <source>
        <dbReference type="ARBA" id="ARBA00022603"/>
    </source>
</evidence>
<keyword evidence="2 3" id="KW-0808">Transferase</keyword>
<dbReference type="HOGENOM" id="CLU_075826_0_2_0"/>
<dbReference type="AlphaFoldDB" id="H8GYV5"/>
<protein>
    <submittedName>
        <fullName evidence="3">SAM-dependent methyltransferase, rRNA adenine N-6-methyltransferase family</fullName>
    </submittedName>
</protein>
<organism evidence="3 4">
    <name type="scientific">Deinococcus gobiensis (strain DSM 21396 / JCM 16679 / CGMCC 1.7299 / I-0)</name>
    <dbReference type="NCBI Taxonomy" id="745776"/>
    <lineage>
        <taxon>Bacteria</taxon>
        <taxon>Thermotogati</taxon>
        <taxon>Deinococcota</taxon>
        <taxon>Deinococci</taxon>
        <taxon>Deinococcales</taxon>
        <taxon>Deinococcaceae</taxon>
        <taxon>Deinococcus</taxon>
    </lineage>
</organism>
<dbReference type="eggNOG" id="COG0742">
    <property type="taxonomic scope" value="Bacteria"/>
</dbReference>
<sequence>MSLRILGGSAKGRSLQVPESARPSGARIRKSLFDLLASRAPAAQFPGFLDLHGGSGAIGLEAASRGYAVTLTEVDLRAVKALEANARALDLPARIVRGDALSLLPRLGQFDVVFSDPPYEADIPSVTRSLFRAGVVRPGGVLICQHPDRTALPEAEGYEREVREYGSNSLTLYWRAAPMPDEASAELR</sequence>
<dbReference type="CDD" id="cd02440">
    <property type="entry name" value="AdoMet_MTases"/>
    <property type="match status" value="1"/>
</dbReference>
<dbReference type="SUPFAM" id="SSF53335">
    <property type="entry name" value="S-adenosyl-L-methionine-dependent methyltransferases"/>
    <property type="match status" value="1"/>
</dbReference>
<keyword evidence="1 3" id="KW-0489">Methyltransferase</keyword>
<gene>
    <name evidence="3" type="ordered locus">DGo_CA0955</name>
</gene>
<dbReference type="PANTHER" id="PTHR43542">
    <property type="entry name" value="METHYLTRANSFERASE"/>
    <property type="match status" value="1"/>
</dbReference>
<dbReference type="OrthoDB" id="9803017at2"/>
<name>H8GYV5_DEIGI</name>
<evidence type="ECO:0000313" key="4">
    <source>
        <dbReference type="Proteomes" id="UP000007575"/>
    </source>
</evidence>
<dbReference type="STRING" id="745776.DGo_CA0955"/>
<dbReference type="PIRSF" id="PIRSF004553">
    <property type="entry name" value="CHP00095"/>
    <property type="match status" value="1"/>
</dbReference>
<dbReference type="InterPro" id="IPR004398">
    <property type="entry name" value="RNA_MeTrfase_RsmD"/>
</dbReference>
<dbReference type="Gene3D" id="3.40.50.150">
    <property type="entry name" value="Vaccinia Virus protein VP39"/>
    <property type="match status" value="1"/>
</dbReference>
<dbReference type="PANTHER" id="PTHR43542:SF1">
    <property type="entry name" value="METHYLTRANSFERASE"/>
    <property type="match status" value="1"/>
</dbReference>
<dbReference type="Proteomes" id="UP000007575">
    <property type="component" value="Chromosome"/>
</dbReference>
<keyword evidence="4" id="KW-1185">Reference proteome</keyword>
<dbReference type="GO" id="GO:0031167">
    <property type="term" value="P:rRNA methylation"/>
    <property type="evidence" value="ECO:0007669"/>
    <property type="project" value="InterPro"/>
</dbReference>
<dbReference type="RefSeq" id="WP_014684365.1">
    <property type="nucleotide sequence ID" value="NC_017790.1"/>
</dbReference>
<dbReference type="KEGG" id="dgo:DGo_CA0955"/>
<proteinExistence type="predicted"/>
<dbReference type="GO" id="GO:0008168">
    <property type="term" value="F:methyltransferase activity"/>
    <property type="evidence" value="ECO:0007669"/>
    <property type="project" value="UniProtKB-KW"/>
</dbReference>
<accession>H8GYV5</accession>
<evidence type="ECO:0000256" key="2">
    <source>
        <dbReference type="ARBA" id="ARBA00022679"/>
    </source>
</evidence>
<dbReference type="Pfam" id="PF03602">
    <property type="entry name" value="Cons_hypoth95"/>
    <property type="match status" value="1"/>
</dbReference>